<accession>A0A1V4A9E7</accession>
<dbReference type="CDD" id="cd04301">
    <property type="entry name" value="NAT_SF"/>
    <property type="match status" value="1"/>
</dbReference>
<dbReference type="SUPFAM" id="SSF55729">
    <property type="entry name" value="Acyl-CoA N-acyltransferases (Nat)"/>
    <property type="match status" value="1"/>
</dbReference>
<reference evidence="3 4" key="1">
    <citation type="submission" date="2017-02" db="EMBL/GenBank/DDBJ databases">
        <title>Draft Genome Sequence of Streptomyces tsukubaensis F601, a Producer of the immunosuppressant tacrolimus FK506.</title>
        <authorList>
            <person name="Zong G."/>
            <person name="Zhong C."/>
            <person name="Fu J."/>
            <person name="Qin R."/>
            <person name="Cao G."/>
        </authorList>
    </citation>
    <scope>NUCLEOTIDE SEQUENCE [LARGE SCALE GENOMIC DNA]</scope>
    <source>
        <strain evidence="3 4">F601</strain>
    </source>
</reference>
<dbReference type="FunFam" id="3.40.630.30:FF:000182">
    <property type="entry name" value="Putative acetyltransferase"/>
    <property type="match status" value="1"/>
</dbReference>
<dbReference type="GO" id="GO:0008999">
    <property type="term" value="F:protein-N-terminal-alanine acetyltransferase activity"/>
    <property type="evidence" value="ECO:0007669"/>
    <property type="project" value="TreeGrafter"/>
</dbReference>
<dbReference type="Pfam" id="PF13302">
    <property type="entry name" value="Acetyltransf_3"/>
    <property type="match status" value="1"/>
</dbReference>
<gene>
    <name evidence="3" type="ORF">B1H18_14090</name>
</gene>
<feature type="region of interest" description="Disordered" evidence="1">
    <location>
        <begin position="183"/>
        <end position="206"/>
    </location>
</feature>
<dbReference type="InterPro" id="IPR016181">
    <property type="entry name" value="Acyl_CoA_acyltransferase"/>
</dbReference>
<comment type="caution">
    <text evidence="3">The sequence shown here is derived from an EMBL/GenBank/DDBJ whole genome shotgun (WGS) entry which is preliminary data.</text>
</comment>
<evidence type="ECO:0000313" key="4">
    <source>
        <dbReference type="Proteomes" id="UP000190539"/>
    </source>
</evidence>
<keyword evidence="3" id="KW-0808">Transferase</keyword>
<dbReference type="RefSeq" id="WP_077968190.1">
    <property type="nucleotide sequence ID" value="NZ_MVFC01000009.1"/>
</dbReference>
<dbReference type="AlphaFoldDB" id="A0A1V4A9E7"/>
<evidence type="ECO:0000256" key="1">
    <source>
        <dbReference type="SAM" id="MobiDB-lite"/>
    </source>
</evidence>
<dbReference type="InterPro" id="IPR000182">
    <property type="entry name" value="GNAT_dom"/>
</dbReference>
<dbReference type="EMBL" id="MVFC01000009">
    <property type="protein sequence ID" value="OON79689.1"/>
    <property type="molecule type" value="Genomic_DNA"/>
</dbReference>
<dbReference type="GO" id="GO:0005737">
    <property type="term" value="C:cytoplasm"/>
    <property type="evidence" value="ECO:0007669"/>
    <property type="project" value="TreeGrafter"/>
</dbReference>
<evidence type="ECO:0000313" key="3">
    <source>
        <dbReference type="EMBL" id="OON79689.1"/>
    </source>
</evidence>
<protein>
    <submittedName>
        <fullName evidence="3">GNAT family N-acetyltransferase</fullName>
    </submittedName>
</protein>
<dbReference type="GO" id="GO:1990189">
    <property type="term" value="F:protein N-terminal-serine acetyltransferase activity"/>
    <property type="evidence" value="ECO:0007669"/>
    <property type="project" value="TreeGrafter"/>
</dbReference>
<dbReference type="PANTHER" id="PTHR43441">
    <property type="entry name" value="RIBOSOMAL-PROTEIN-SERINE ACETYLTRANSFERASE"/>
    <property type="match status" value="1"/>
</dbReference>
<proteinExistence type="predicted"/>
<dbReference type="STRING" id="83656.B1H18_14090"/>
<sequence length="206" mass="22167">MFSISLGDDGALLCPLEPRHADELLAHIDRGRDHIGRYTPLPDVVVDAPSARAYLQAYADKRAADGGEIFGIRSGGVLVGGVMFRLFDAATGNCEIGCWLEPGAAGRGLVTRAVRLLIDWAFAERGMHRVEWIAASGNEASVATARRLGMTRDGVLRQSGLHRGVRHDMEIWSVLAHEWDGASGTGRLKQPSRTGEKGPSAGDRGR</sequence>
<evidence type="ECO:0000259" key="2">
    <source>
        <dbReference type="PROSITE" id="PS51186"/>
    </source>
</evidence>
<dbReference type="Gene3D" id="3.40.630.30">
    <property type="match status" value="1"/>
</dbReference>
<dbReference type="PANTHER" id="PTHR43441:SF10">
    <property type="entry name" value="ACETYLTRANSFERASE"/>
    <property type="match status" value="1"/>
</dbReference>
<organism evidence="3 4">
    <name type="scientific">Streptomyces tsukubensis</name>
    <dbReference type="NCBI Taxonomy" id="83656"/>
    <lineage>
        <taxon>Bacteria</taxon>
        <taxon>Bacillati</taxon>
        <taxon>Actinomycetota</taxon>
        <taxon>Actinomycetes</taxon>
        <taxon>Kitasatosporales</taxon>
        <taxon>Streptomycetaceae</taxon>
        <taxon>Streptomyces</taxon>
    </lineage>
</organism>
<keyword evidence="4" id="KW-1185">Reference proteome</keyword>
<dbReference type="InterPro" id="IPR051908">
    <property type="entry name" value="Ribosomal_N-acetyltransferase"/>
</dbReference>
<name>A0A1V4A9E7_9ACTN</name>
<dbReference type="PROSITE" id="PS51186">
    <property type="entry name" value="GNAT"/>
    <property type="match status" value="1"/>
</dbReference>
<dbReference type="Proteomes" id="UP000190539">
    <property type="component" value="Unassembled WGS sequence"/>
</dbReference>
<feature type="domain" description="N-acetyltransferase" evidence="2">
    <location>
        <begin position="11"/>
        <end position="172"/>
    </location>
</feature>